<dbReference type="InterPro" id="IPR043128">
    <property type="entry name" value="Rev_trsase/Diguanyl_cyclase"/>
</dbReference>
<organism evidence="3 4">
    <name type="scientific">Desulfonatronum thiosulfatophilum</name>
    <dbReference type="NCBI Taxonomy" id="617002"/>
    <lineage>
        <taxon>Bacteria</taxon>
        <taxon>Pseudomonadati</taxon>
        <taxon>Thermodesulfobacteriota</taxon>
        <taxon>Desulfovibrionia</taxon>
        <taxon>Desulfovibrionales</taxon>
        <taxon>Desulfonatronaceae</taxon>
        <taxon>Desulfonatronum</taxon>
    </lineage>
</organism>
<dbReference type="SUPFAM" id="SSF55073">
    <property type="entry name" value="Nucleotide cyclase"/>
    <property type="match status" value="1"/>
</dbReference>
<evidence type="ECO:0000256" key="1">
    <source>
        <dbReference type="PROSITE-ProRule" id="PRU00169"/>
    </source>
</evidence>
<sequence length="352" mass="40472">MDKWNHDEEPEDLNVSILLIESDIEQGRSMELELRRSGFKVFTATSHLRALSLLEDHKNLRIVLVQVEATDIGGFDFVHLLRHRNRFQNQHLQIIMIGSGEDFVRFPADGNSIDDYLLRPYFPGELCWRVRKAQKFLLNQKQIAAVHQMSISAGILTSSGLKRALHEELNKAFRKRSCFSLAVFELYGLESVHLNHGLMMAEWMERDLSAQIRDRLRSYDRLGRLDWGRYCLIAPEIDQEHLRLLLIRFSRQIAEWNESVSRNSHIRIPLEPQVRPLTVIPEFEPHHLAQATAVLWDWIIRLDGHVPVAAADYSSIVITSETIADVVIAEQDGSVQTRLAIKAPGITQPLPQ</sequence>
<dbReference type="SUPFAM" id="SSF52172">
    <property type="entry name" value="CheY-like"/>
    <property type="match status" value="1"/>
</dbReference>
<dbReference type="RefSeq" id="WP_092117161.1">
    <property type="nucleotide sequence ID" value="NZ_FMXO01000003.1"/>
</dbReference>
<dbReference type="OrthoDB" id="9786548at2"/>
<evidence type="ECO:0000259" key="2">
    <source>
        <dbReference type="PROSITE" id="PS50110"/>
    </source>
</evidence>
<evidence type="ECO:0000313" key="3">
    <source>
        <dbReference type="EMBL" id="SDB13013.1"/>
    </source>
</evidence>
<comment type="caution">
    <text evidence="1">Lacks conserved residue(s) required for the propagation of feature annotation.</text>
</comment>
<dbReference type="Gene3D" id="3.40.50.2300">
    <property type="match status" value="1"/>
</dbReference>
<dbReference type="SMART" id="SM00448">
    <property type="entry name" value="REC"/>
    <property type="match status" value="1"/>
</dbReference>
<proteinExistence type="predicted"/>
<dbReference type="InterPro" id="IPR029787">
    <property type="entry name" value="Nucleotide_cyclase"/>
</dbReference>
<gene>
    <name evidence="3" type="ORF">SAMN05660653_00635</name>
</gene>
<evidence type="ECO:0000313" key="4">
    <source>
        <dbReference type="Proteomes" id="UP000198771"/>
    </source>
</evidence>
<reference evidence="3 4" key="1">
    <citation type="submission" date="2016-10" db="EMBL/GenBank/DDBJ databases">
        <authorList>
            <person name="de Groot N.N."/>
        </authorList>
    </citation>
    <scope>NUCLEOTIDE SEQUENCE [LARGE SCALE GENOMIC DNA]</scope>
    <source>
        <strain evidence="3 4">ASO4-2</strain>
    </source>
</reference>
<dbReference type="EMBL" id="FMXO01000003">
    <property type="protein sequence ID" value="SDB13013.1"/>
    <property type="molecule type" value="Genomic_DNA"/>
</dbReference>
<dbReference type="InterPro" id="IPR011006">
    <property type="entry name" value="CheY-like_superfamily"/>
</dbReference>
<dbReference type="STRING" id="617002.SAMN05660653_00635"/>
<feature type="domain" description="Response regulatory" evidence="2">
    <location>
        <begin position="16"/>
        <end position="134"/>
    </location>
</feature>
<name>A0A1G6AXQ1_9BACT</name>
<protein>
    <submittedName>
        <fullName evidence="3">Response regulator receiver domain-containing protein</fullName>
    </submittedName>
</protein>
<dbReference type="Gene3D" id="3.30.70.270">
    <property type="match status" value="1"/>
</dbReference>
<accession>A0A1G6AXQ1</accession>
<dbReference type="AlphaFoldDB" id="A0A1G6AXQ1"/>
<dbReference type="GO" id="GO:0000160">
    <property type="term" value="P:phosphorelay signal transduction system"/>
    <property type="evidence" value="ECO:0007669"/>
    <property type="project" value="InterPro"/>
</dbReference>
<dbReference type="PROSITE" id="PS50110">
    <property type="entry name" value="RESPONSE_REGULATORY"/>
    <property type="match status" value="1"/>
</dbReference>
<keyword evidence="4" id="KW-1185">Reference proteome</keyword>
<dbReference type="InterPro" id="IPR001789">
    <property type="entry name" value="Sig_transdc_resp-reg_receiver"/>
</dbReference>
<dbReference type="Proteomes" id="UP000198771">
    <property type="component" value="Unassembled WGS sequence"/>
</dbReference>